<evidence type="ECO:0000313" key="4">
    <source>
        <dbReference type="Proteomes" id="UP000603141"/>
    </source>
</evidence>
<sequence length="93" mass="10086">MIKQLTEPSNDFAPVSAPSTESDITLALKLAAREKAAEAQELAAAKAQELKAFAAVKLQQAKLRAEYDTRNHPGRNLMVAFAIGFGLGLIYRK</sequence>
<evidence type="ECO:0000256" key="1">
    <source>
        <dbReference type="SAM" id="MobiDB-lite"/>
    </source>
</evidence>
<reference evidence="3" key="1">
    <citation type="submission" date="2021-01" db="EMBL/GenBank/DDBJ databases">
        <title>Modified the classification status of verrucomicrobia.</title>
        <authorList>
            <person name="Feng X."/>
        </authorList>
    </citation>
    <scope>NUCLEOTIDE SEQUENCE</scope>
    <source>
        <strain evidence="3">KCTC 22041</strain>
    </source>
</reference>
<organism evidence="3 4">
    <name type="scientific">Luteolibacter pohnpeiensis</name>
    <dbReference type="NCBI Taxonomy" id="454153"/>
    <lineage>
        <taxon>Bacteria</taxon>
        <taxon>Pseudomonadati</taxon>
        <taxon>Verrucomicrobiota</taxon>
        <taxon>Verrucomicrobiia</taxon>
        <taxon>Verrucomicrobiales</taxon>
        <taxon>Verrucomicrobiaceae</taxon>
        <taxon>Luteolibacter</taxon>
    </lineage>
</organism>
<feature type="region of interest" description="Disordered" evidence="1">
    <location>
        <begin position="1"/>
        <end position="21"/>
    </location>
</feature>
<comment type="caution">
    <text evidence="3">The sequence shown here is derived from an EMBL/GenBank/DDBJ whole genome shotgun (WGS) entry which is preliminary data.</text>
</comment>
<protein>
    <recommendedName>
        <fullName evidence="5">DUF883 domain-containing protein</fullName>
    </recommendedName>
</protein>
<keyword evidence="4" id="KW-1185">Reference proteome</keyword>
<evidence type="ECO:0008006" key="5">
    <source>
        <dbReference type="Google" id="ProtNLM"/>
    </source>
</evidence>
<dbReference type="AlphaFoldDB" id="A0A934VV71"/>
<keyword evidence="2" id="KW-0472">Membrane</keyword>
<dbReference type="EMBL" id="JAENIJ010000003">
    <property type="protein sequence ID" value="MBK1881239.1"/>
    <property type="molecule type" value="Genomic_DNA"/>
</dbReference>
<accession>A0A934VV71</accession>
<keyword evidence="2" id="KW-1133">Transmembrane helix</keyword>
<name>A0A934VV71_9BACT</name>
<dbReference type="RefSeq" id="WP_200267265.1">
    <property type="nucleotide sequence ID" value="NZ_JAENIJ010000003.1"/>
</dbReference>
<evidence type="ECO:0000313" key="3">
    <source>
        <dbReference type="EMBL" id="MBK1881239.1"/>
    </source>
</evidence>
<feature type="transmembrane region" description="Helical" evidence="2">
    <location>
        <begin position="74"/>
        <end position="91"/>
    </location>
</feature>
<evidence type="ECO:0000256" key="2">
    <source>
        <dbReference type="SAM" id="Phobius"/>
    </source>
</evidence>
<gene>
    <name evidence="3" type="ORF">JIN85_02365</name>
</gene>
<dbReference type="Proteomes" id="UP000603141">
    <property type="component" value="Unassembled WGS sequence"/>
</dbReference>
<keyword evidence="2" id="KW-0812">Transmembrane</keyword>
<proteinExistence type="predicted"/>